<name>A0ACC4W254_STRFR</name>
<reference evidence="1" key="1">
    <citation type="submission" date="2015-07" db="EMBL/GenBank/DDBJ databases">
        <title>Draft genome sequence of Streptomyces fradiae, a resistant strain to nitron-oligomycin.</title>
        <authorList>
            <person name="Vatlin A.A."/>
            <person name="Bekker O.B."/>
            <person name="Danilenko V.N."/>
        </authorList>
    </citation>
    <scope>NUCLEOTIDE SEQUENCE</scope>
    <source>
        <strain evidence="1">Olg1-1</strain>
    </source>
</reference>
<accession>A0ACC4W254</accession>
<evidence type="ECO:0000313" key="1">
    <source>
        <dbReference type="EMBL" id="KNE78694.1"/>
    </source>
</evidence>
<comment type="caution">
    <text evidence="1">The sequence shown here is derived from an EMBL/GenBank/DDBJ whole genome shotgun (WGS) entry which is preliminary data.</text>
</comment>
<dbReference type="EMBL" id="LGSP01000151">
    <property type="protein sequence ID" value="KNE78694.1"/>
    <property type="molecule type" value="Genomic_DNA"/>
</dbReference>
<organism evidence="1 2">
    <name type="scientific">Streptomyces fradiae</name>
    <name type="common">Streptomyces roseoflavus</name>
    <dbReference type="NCBI Taxonomy" id="1906"/>
    <lineage>
        <taxon>Bacteria</taxon>
        <taxon>Bacillati</taxon>
        <taxon>Actinomycetota</taxon>
        <taxon>Actinomycetes</taxon>
        <taxon>Kitasatosporales</taxon>
        <taxon>Streptomycetaceae</taxon>
        <taxon>Streptomyces</taxon>
    </lineage>
</organism>
<gene>
    <name evidence="1" type="ORF">ADZ36_31790</name>
</gene>
<proteinExistence type="predicted"/>
<evidence type="ECO:0000313" key="2">
    <source>
        <dbReference type="Proteomes" id="UP000037185"/>
    </source>
</evidence>
<dbReference type="Proteomes" id="UP000037185">
    <property type="component" value="Unassembled WGS sequence"/>
</dbReference>
<keyword evidence="2" id="KW-1185">Reference proteome</keyword>
<sequence length="98" mass="10381">MRHGAGGHDQSAGGQDDRVGAEPVGLQGQVEQRRDADGPEPAQEDGATPGEPERSLQGQQDRQPAQQQHTEDQQDGAPPAQLAPLAPGDHGAQHREQR</sequence>
<protein>
    <submittedName>
        <fullName evidence="1">Uncharacterized protein</fullName>
    </submittedName>
</protein>